<dbReference type="Proteomes" id="UP000271098">
    <property type="component" value="Unassembled WGS sequence"/>
</dbReference>
<proteinExistence type="inferred from homology"/>
<dbReference type="GO" id="GO:0005929">
    <property type="term" value="C:cilium"/>
    <property type="evidence" value="ECO:0007669"/>
    <property type="project" value="TreeGrafter"/>
</dbReference>
<name>A0A183E803_9BILA</name>
<dbReference type="InterPro" id="IPR029302">
    <property type="entry name" value="IFT43"/>
</dbReference>
<dbReference type="EMBL" id="UYRT01084679">
    <property type="protein sequence ID" value="VDN29155.1"/>
    <property type="molecule type" value="Genomic_DNA"/>
</dbReference>
<organism evidence="6">
    <name type="scientific">Gongylonema pulchrum</name>
    <dbReference type="NCBI Taxonomy" id="637853"/>
    <lineage>
        <taxon>Eukaryota</taxon>
        <taxon>Metazoa</taxon>
        <taxon>Ecdysozoa</taxon>
        <taxon>Nematoda</taxon>
        <taxon>Chromadorea</taxon>
        <taxon>Rhabditida</taxon>
        <taxon>Spirurina</taxon>
        <taxon>Spiruromorpha</taxon>
        <taxon>Spiruroidea</taxon>
        <taxon>Gongylonematidae</taxon>
        <taxon>Gongylonema</taxon>
    </lineage>
</organism>
<feature type="region of interest" description="Disordered" evidence="3">
    <location>
        <begin position="138"/>
        <end position="159"/>
    </location>
</feature>
<dbReference type="AlphaFoldDB" id="A0A183E803"/>
<reference evidence="4 5" key="2">
    <citation type="submission" date="2018-11" db="EMBL/GenBank/DDBJ databases">
        <authorList>
            <consortium name="Pathogen Informatics"/>
        </authorList>
    </citation>
    <scope>NUCLEOTIDE SEQUENCE [LARGE SCALE GENOMIC DNA]</scope>
</reference>
<protein>
    <submittedName>
        <fullName evidence="6">Intraflagellar transport protein 43</fullName>
    </submittedName>
</protein>
<gene>
    <name evidence="4" type="ORF">GPUH_LOCUS17095</name>
</gene>
<dbReference type="GO" id="GO:0035721">
    <property type="term" value="P:intraciliary retrograde transport"/>
    <property type="evidence" value="ECO:0007669"/>
    <property type="project" value="TreeGrafter"/>
</dbReference>
<comment type="similarity">
    <text evidence="1">Belongs to the IFT43 family.</text>
</comment>
<dbReference type="OrthoDB" id="206950at2759"/>
<evidence type="ECO:0000313" key="5">
    <source>
        <dbReference type="Proteomes" id="UP000271098"/>
    </source>
</evidence>
<dbReference type="GO" id="GO:0030991">
    <property type="term" value="C:intraciliary transport particle A"/>
    <property type="evidence" value="ECO:0007669"/>
    <property type="project" value="InterPro"/>
</dbReference>
<evidence type="ECO:0000313" key="4">
    <source>
        <dbReference type="EMBL" id="VDN29155.1"/>
    </source>
</evidence>
<feature type="compositionally biased region" description="Basic and acidic residues" evidence="3">
    <location>
        <begin position="149"/>
        <end position="159"/>
    </location>
</feature>
<evidence type="ECO:0000256" key="3">
    <source>
        <dbReference type="SAM" id="MobiDB-lite"/>
    </source>
</evidence>
<dbReference type="WBParaSite" id="GPUH_0001711601-mRNA-1">
    <property type="protein sequence ID" value="GPUH_0001711601-mRNA-1"/>
    <property type="gene ID" value="GPUH_0001711601"/>
</dbReference>
<dbReference type="Pfam" id="PF15305">
    <property type="entry name" value="IFT43"/>
    <property type="match status" value="1"/>
</dbReference>
<keyword evidence="5" id="KW-1185">Reference proteome</keyword>
<reference evidence="6" key="1">
    <citation type="submission" date="2016-06" db="UniProtKB">
        <authorList>
            <consortium name="WormBaseParasite"/>
        </authorList>
    </citation>
    <scope>IDENTIFICATION</scope>
</reference>
<evidence type="ECO:0000256" key="2">
    <source>
        <dbReference type="ARBA" id="ARBA00022794"/>
    </source>
</evidence>
<accession>A0A183E803</accession>
<evidence type="ECO:0000256" key="1">
    <source>
        <dbReference type="ARBA" id="ARBA00007563"/>
    </source>
</evidence>
<sequence length="159" mass="18084">MVAAEVLVTCSLFRRPASRAGTKSSPKSEHKAEPENVVPETLTSNYTSDVDYPRSSDISRVEEHVLHEVANAPSVNASRIAAMYQLDFMNPKTAALAKLDDIDLSLLSRFLCLEEEVKDEEVPWTWDYVFASVSSEMREEWAQEEEHEDTGYEDERRVK</sequence>
<evidence type="ECO:0000313" key="6">
    <source>
        <dbReference type="WBParaSite" id="GPUH_0001711601-mRNA-1"/>
    </source>
</evidence>
<feature type="region of interest" description="Disordered" evidence="3">
    <location>
        <begin position="17"/>
        <end position="53"/>
    </location>
</feature>
<keyword evidence="2" id="KW-0970">Cilium biogenesis/degradation</keyword>
<dbReference type="PANTHER" id="PTHR33724">
    <property type="entry name" value="INTRAFLAGELLAR TRANSPORT PROTEIN 43 HOMOLOG"/>
    <property type="match status" value="1"/>
</dbReference>
<dbReference type="PANTHER" id="PTHR33724:SF1">
    <property type="entry name" value="INTRAFLAGELLAR TRANSPORT PROTEIN 43 HOMOLOG"/>
    <property type="match status" value="1"/>
</dbReference>